<sequence length="43" mass="5087">MKTFVLNGYNIHDIPTFYEEVDRVLMHEVDWKLSESLDALDDS</sequence>
<dbReference type="Proteomes" id="UP001501411">
    <property type="component" value="Unassembled WGS sequence"/>
</dbReference>
<dbReference type="RefSeq" id="WP_345232072.1">
    <property type="nucleotide sequence ID" value="NZ_BAABIQ010000036.1"/>
</dbReference>
<evidence type="ECO:0000313" key="2">
    <source>
        <dbReference type="Proteomes" id="UP001501411"/>
    </source>
</evidence>
<dbReference type="EMBL" id="BAABIQ010000036">
    <property type="protein sequence ID" value="GAA4795145.1"/>
    <property type="molecule type" value="Genomic_DNA"/>
</dbReference>
<organism evidence="1 2">
    <name type="scientific">Olivibacter ginsenosidimutans</name>
    <dbReference type="NCBI Taxonomy" id="1176537"/>
    <lineage>
        <taxon>Bacteria</taxon>
        <taxon>Pseudomonadati</taxon>
        <taxon>Bacteroidota</taxon>
        <taxon>Sphingobacteriia</taxon>
        <taxon>Sphingobacteriales</taxon>
        <taxon>Sphingobacteriaceae</taxon>
        <taxon>Olivibacter</taxon>
    </lineage>
</organism>
<name>A0ABP9BG42_9SPHI</name>
<evidence type="ECO:0000313" key="1">
    <source>
        <dbReference type="EMBL" id="GAA4795145.1"/>
    </source>
</evidence>
<comment type="caution">
    <text evidence="1">The sequence shown here is derived from an EMBL/GenBank/DDBJ whole genome shotgun (WGS) entry which is preliminary data.</text>
</comment>
<gene>
    <name evidence="1" type="ORF">GCM10023231_24440</name>
</gene>
<keyword evidence="2" id="KW-1185">Reference proteome</keyword>
<protein>
    <submittedName>
        <fullName evidence="1">Uncharacterized protein</fullName>
    </submittedName>
</protein>
<accession>A0ABP9BG42</accession>
<reference evidence="2" key="1">
    <citation type="journal article" date="2019" name="Int. J. Syst. Evol. Microbiol.">
        <title>The Global Catalogue of Microorganisms (GCM) 10K type strain sequencing project: providing services to taxonomists for standard genome sequencing and annotation.</title>
        <authorList>
            <consortium name="The Broad Institute Genomics Platform"/>
            <consortium name="The Broad Institute Genome Sequencing Center for Infectious Disease"/>
            <person name="Wu L."/>
            <person name="Ma J."/>
        </authorList>
    </citation>
    <scope>NUCLEOTIDE SEQUENCE [LARGE SCALE GENOMIC DNA]</scope>
    <source>
        <strain evidence="2">JCM 18200</strain>
    </source>
</reference>
<proteinExistence type="predicted"/>